<feature type="domain" description="RNase H type-1" evidence="1">
    <location>
        <begin position="14"/>
        <end position="81"/>
    </location>
</feature>
<dbReference type="GO" id="GO:0003676">
    <property type="term" value="F:nucleic acid binding"/>
    <property type="evidence" value="ECO:0007669"/>
    <property type="project" value="InterPro"/>
</dbReference>
<dbReference type="PANTHER" id="PTHR47074:SF73">
    <property type="entry name" value="OS04G0448401 PROTEIN"/>
    <property type="match status" value="1"/>
</dbReference>
<proteinExistence type="predicted"/>
<evidence type="ECO:0000259" key="1">
    <source>
        <dbReference type="Pfam" id="PF13456"/>
    </source>
</evidence>
<reference evidence="2 3" key="1">
    <citation type="submission" date="2016-09" db="EMBL/GenBank/DDBJ databases">
        <title>The draft genome of Dichanthelium oligosanthes: A C3 panicoid grass species.</title>
        <authorList>
            <person name="Studer A.J."/>
            <person name="Schnable J.C."/>
            <person name="Brutnell T.P."/>
        </authorList>
    </citation>
    <scope>NUCLEOTIDE SEQUENCE [LARGE SCALE GENOMIC DNA]</scope>
    <source>
        <strain evidence="3">cv. Kellogg 1175</strain>
        <tissue evidence="2">Leaf</tissue>
    </source>
</reference>
<dbReference type="OrthoDB" id="653202at2759"/>
<evidence type="ECO:0000313" key="3">
    <source>
        <dbReference type="Proteomes" id="UP000095767"/>
    </source>
</evidence>
<comment type="caution">
    <text evidence="2">The sequence shown here is derived from an EMBL/GenBank/DDBJ whole genome shotgun (WGS) entry which is preliminary data.</text>
</comment>
<name>A0A1E5V4T7_9POAL</name>
<dbReference type="EMBL" id="LWDX02051735">
    <property type="protein sequence ID" value="OEL20118.1"/>
    <property type="molecule type" value="Genomic_DNA"/>
</dbReference>
<sequence>MKWAPPPSDLVCINVDAAIFASSMSSAIGVVFSNHMGICLLACRKSFNGITSPDVAEALALRCDVVLALEEGFHSVVSQSDWP</sequence>
<dbReference type="InterPro" id="IPR002156">
    <property type="entry name" value="RNaseH_domain"/>
</dbReference>
<dbReference type="PANTHER" id="PTHR47074">
    <property type="entry name" value="BNAC02G40300D PROTEIN"/>
    <property type="match status" value="1"/>
</dbReference>
<organism evidence="2 3">
    <name type="scientific">Dichanthelium oligosanthes</name>
    <dbReference type="NCBI Taxonomy" id="888268"/>
    <lineage>
        <taxon>Eukaryota</taxon>
        <taxon>Viridiplantae</taxon>
        <taxon>Streptophyta</taxon>
        <taxon>Embryophyta</taxon>
        <taxon>Tracheophyta</taxon>
        <taxon>Spermatophyta</taxon>
        <taxon>Magnoliopsida</taxon>
        <taxon>Liliopsida</taxon>
        <taxon>Poales</taxon>
        <taxon>Poaceae</taxon>
        <taxon>PACMAD clade</taxon>
        <taxon>Panicoideae</taxon>
        <taxon>Panicodae</taxon>
        <taxon>Paniceae</taxon>
        <taxon>Dichantheliinae</taxon>
        <taxon>Dichanthelium</taxon>
    </lineage>
</organism>
<dbReference type="STRING" id="888268.A0A1E5V4T7"/>
<protein>
    <recommendedName>
        <fullName evidence="1">RNase H type-1 domain-containing protein</fullName>
    </recommendedName>
</protein>
<gene>
    <name evidence="2" type="ORF">BAE44_0018863</name>
</gene>
<dbReference type="Pfam" id="PF13456">
    <property type="entry name" value="RVT_3"/>
    <property type="match status" value="1"/>
</dbReference>
<dbReference type="AlphaFoldDB" id="A0A1E5V4T7"/>
<dbReference type="InterPro" id="IPR052929">
    <property type="entry name" value="RNase_H-like_EbsB-rel"/>
</dbReference>
<dbReference type="GO" id="GO:0004523">
    <property type="term" value="F:RNA-DNA hybrid ribonuclease activity"/>
    <property type="evidence" value="ECO:0007669"/>
    <property type="project" value="InterPro"/>
</dbReference>
<accession>A0A1E5V4T7</accession>
<evidence type="ECO:0000313" key="2">
    <source>
        <dbReference type="EMBL" id="OEL20118.1"/>
    </source>
</evidence>
<keyword evidence="3" id="KW-1185">Reference proteome</keyword>
<dbReference type="Proteomes" id="UP000095767">
    <property type="component" value="Unassembled WGS sequence"/>
</dbReference>